<dbReference type="InterPro" id="IPR013154">
    <property type="entry name" value="ADH-like_N"/>
</dbReference>
<dbReference type="PROSITE" id="PS00061">
    <property type="entry name" value="ADH_SHORT"/>
    <property type="match status" value="1"/>
</dbReference>
<dbReference type="EMBL" id="NBII01000002">
    <property type="protein sequence ID" value="PAV21615.1"/>
    <property type="molecule type" value="Genomic_DNA"/>
</dbReference>
<dbReference type="PRINTS" id="PR00081">
    <property type="entry name" value="GDHRDH"/>
</dbReference>
<dbReference type="PRINTS" id="PR00080">
    <property type="entry name" value="SDRFAMILY"/>
</dbReference>
<dbReference type="InterPro" id="IPR057326">
    <property type="entry name" value="KR_dom"/>
</dbReference>
<accession>A0A286UQ58</accession>
<dbReference type="CDD" id="cd08249">
    <property type="entry name" value="enoyl_reductase_like"/>
    <property type="match status" value="1"/>
</dbReference>
<reference evidence="4 5" key="1">
    <citation type="journal article" date="2017" name="Mol. Ecol.">
        <title>Comparative and population genomic landscape of Phellinus noxius: A hypervariable fungus causing root rot in trees.</title>
        <authorList>
            <person name="Chung C.L."/>
            <person name="Lee T.J."/>
            <person name="Akiba M."/>
            <person name="Lee H.H."/>
            <person name="Kuo T.H."/>
            <person name="Liu D."/>
            <person name="Ke H.M."/>
            <person name="Yokoi T."/>
            <person name="Roa M.B."/>
            <person name="Lu M.J."/>
            <person name="Chang Y.Y."/>
            <person name="Ann P.J."/>
            <person name="Tsai J.N."/>
            <person name="Chen C.Y."/>
            <person name="Tzean S.S."/>
            <person name="Ota Y."/>
            <person name="Hattori T."/>
            <person name="Sahashi N."/>
            <person name="Liou R.F."/>
            <person name="Kikuchi T."/>
            <person name="Tsai I.J."/>
        </authorList>
    </citation>
    <scope>NUCLEOTIDE SEQUENCE [LARGE SCALE GENOMIC DNA]</scope>
    <source>
        <strain evidence="4 5">FFPRI411160</strain>
    </source>
</reference>
<dbReference type="Gene3D" id="3.40.50.720">
    <property type="entry name" value="NAD(P)-binding Rossmann-like Domain"/>
    <property type="match status" value="2"/>
</dbReference>
<dbReference type="OrthoDB" id="1393670at2759"/>
<proteinExistence type="predicted"/>
<dbReference type="Pfam" id="PF00107">
    <property type="entry name" value="ADH_zinc_N"/>
    <property type="match status" value="1"/>
</dbReference>
<feature type="domain" description="Ketoreductase" evidence="2">
    <location>
        <begin position="400"/>
        <end position="573"/>
    </location>
</feature>
<dbReference type="InterPro" id="IPR036291">
    <property type="entry name" value="NAD(P)-bd_dom_sf"/>
</dbReference>
<dbReference type="Proteomes" id="UP000217199">
    <property type="component" value="Unassembled WGS sequence"/>
</dbReference>
<dbReference type="Gene3D" id="3.90.180.10">
    <property type="entry name" value="Medium-chain alcohol dehydrogenases, catalytic domain"/>
    <property type="match status" value="1"/>
</dbReference>
<gene>
    <name evidence="4" type="ORF">PNOK_0157200</name>
</gene>
<sequence>MSATEIHTSQLAVLHDEKTKKLELVKVPVEHEPGEGEVLIQNVAVASNPKDWKYPEWSNNFSYIEGSDVAGYVVKVGKGVTDFKVGERVAAMTKLGTSKNKFGAYAQYSIAPAVSTIKLPDHINFDEGSTLPLAVFTAALGLFVNLGVDISNEPTNTVERTTLIPAIIVFGAASSVGSYVVQIANHFHYYVVGVAGHSAEYVKSIGADTVIDYRDKSSDTVVREIVKSLEGHKCTLAFDTIVDDNSTVILAQALNDVSPKGQGRVTHLLPLSDSTKSKTPDGIETVLTIVSSVFDENFDFCSKFSRKLPSCLTHSKTNPNPLRPNRPRILPKGLASVAEGLEMLKNNKPPFSARVLNVTRFPGFQNPISFQKANPTMSERLNQIAGHLTTSHPKGLLNGEVVIVTGAAQGIGRSCAILFAKEGAKVVVSDLDESKAQKVVEEINAAGGDAIAVGGDVGADDFPQRILKATIDKYGKVNHIVNNAGFTYDKMLHTMPDDAFDVIMKIHVRAPFRLIRAAAPYFRIKGGNAENRSIVNVSSVAGLHGNVGQTNYSAAKSAVVGMTKTIAKEWGVFGVRANTVAFGFVQTRLTAAKEKGENIIIDGKPVALGIPGAGQRDNGKPVPGIPLGRGATPDEAANSILFLISPLASYVSGHCLEVTGGSGI</sequence>
<dbReference type="InterPro" id="IPR020904">
    <property type="entry name" value="Sc_DH/Rdtase_CS"/>
</dbReference>
<organism evidence="4 5">
    <name type="scientific">Pyrrhoderma noxium</name>
    <dbReference type="NCBI Taxonomy" id="2282107"/>
    <lineage>
        <taxon>Eukaryota</taxon>
        <taxon>Fungi</taxon>
        <taxon>Dikarya</taxon>
        <taxon>Basidiomycota</taxon>
        <taxon>Agaricomycotina</taxon>
        <taxon>Agaricomycetes</taxon>
        <taxon>Hymenochaetales</taxon>
        <taxon>Hymenochaetaceae</taxon>
        <taxon>Pyrrhoderma</taxon>
    </lineage>
</organism>
<dbReference type="InterPro" id="IPR047122">
    <property type="entry name" value="Trans-enoyl_RdTase-like"/>
</dbReference>
<dbReference type="InterPro" id="IPR002347">
    <property type="entry name" value="SDR_fam"/>
</dbReference>
<dbReference type="AlphaFoldDB" id="A0A286UQ58"/>
<dbReference type="STRING" id="2282107.A0A286UQ58"/>
<dbReference type="Pfam" id="PF00106">
    <property type="entry name" value="adh_short"/>
    <property type="match status" value="1"/>
</dbReference>
<dbReference type="InterPro" id="IPR020843">
    <property type="entry name" value="ER"/>
</dbReference>
<dbReference type="PANTHER" id="PTHR45348:SF5">
    <property type="entry name" value="OXIDOREDUCTASE, PUTATIVE (AFU_ORTHOLOGUE AFUA_8G01420)-RELATED"/>
    <property type="match status" value="1"/>
</dbReference>
<evidence type="ECO:0000259" key="3">
    <source>
        <dbReference type="SMART" id="SM00829"/>
    </source>
</evidence>
<dbReference type="PANTHER" id="PTHR45348">
    <property type="entry name" value="HYPOTHETICAL OXIDOREDUCTASE (EUROFUNG)"/>
    <property type="match status" value="1"/>
</dbReference>
<comment type="caution">
    <text evidence="4">The sequence shown here is derived from an EMBL/GenBank/DDBJ whole genome shotgun (WGS) entry which is preliminary data.</text>
</comment>
<dbReference type="Pfam" id="PF08240">
    <property type="entry name" value="ADH_N"/>
    <property type="match status" value="1"/>
</dbReference>
<dbReference type="SMART" id="SM00822">
    <property type="entry name" value="PKS_KR"/>
    <property type="match status" value="1"/>
</dbReference>
<dbReference type="InterPro" id="IPR011032">
    <property type="entry name" value="GroES-like_sf"/>
</dbReference>
<dbReference type="GO" id="GO:0016651">
    <property type="term" value="F:oxidoreductase activity, acting on NAD(P)H"/>
    <property type="evidence" value="ECO:0007669"/>
    <property type="project" value="InterPro"/>
</dbReference>
<dbReference type="FunFam" id="3.40.50.720:FF:000084">
    <property type="entry name" value="Short-chain dehydrogenase reductase"/>
    <property type="match status" value="1"/>
</dbReference>
<dbReference type="SMART" id="SM00829">
    <property type="entry name" value="PKS_ER"/>
    <property type="match status" value="1"/>
</dbReference>
<name>A0A286UQ58_9AGAM</name>
<protein>
    <submittedName>
        <fullName evidence="4">Short-chain dehydrogenase reductase SDR</fullName>
    </submittedName>
</protein>
<feature type="domain" description="Enoyl reductase (ER)" evidence="3">
    <location>
        <begin position="18"/>
        <end position="287"/>
    </location>
</feature>
<dbReference type="SUPFAM" id="SSF50129">
    <property type="entry name" value="GroES-like"/>
    <property type="match status" value="1"/>
</dbReference>
<dbReference type="SUPFAM" id="SSF51735">
    <property type="entry name" value="NAD(P)-binding Rossmann-fold domains"/>
    <property type="match status" value="2"/>
</dbReference>
<evidence type="ECO:0000259" key="2">
    <source>
        <dbReference type="SMART" id="SM00822"/>
    </source>
</evidence>
<evidence type="ECO:0000313" key="4">
    <source>
        <dbReference type="EMBL" id="PAV21615.1"/>
    </source>
</evidence>
<keyword evidence="1" id="KW-0521">NADP</keyword>
<keyword evidence="5" id="KW-1185">Reference proteome</keyword>
<evidence type="ECO:0000313" key="5">
    <source>
        <dbReference type="Proteomes" id="UP000217199"/>
    </source>
</evidence>
<dbReference type="InParanoid" id="A0A286UQ58"/>
<evidence type="ECO:0000256" key="1">
    <source>
        <dbReference type="ARBA" id="ARBA00022857"/>
    </source>
</evidence>
<dbReference type="InterPro" id="IPR013149">
    <property type="entry name" value="ADH-like_C"/>
</dbReference>